<comment type="caution">
    <text evidence="9">The sequence shown here is derived from an EMBL/GenBank/DDBJ whole genome shotgun (WGS) entry which is preliminary data.</text>
</comment>
<keyword evidence="7 8" id="KW-0472">Membrane</keyword>
<evidence type="ECO:0000256" key="5">
    <source>
        <dbReference type="ARBA" id="ARBA00022692"/>
    </source>
</evidence>
<evidence type="ECO:0000256" key="4">
    <source>
        <dbReference type="ARBA" id="ARBA00022475"/>
    </source>
</evidence>
<keyword evidence="3" id="KW-0813">Transport</keyword>
<dbReference type="AlphaFoldDB" id="A0A1G2SEQ5"/>
<accession>A0A1G2SEQ5</accession>
<evidence type="ECO:0000256" key="8">
    <source>
        <dbReference type="SAM" id="Phobius"/>
    </source>
</evidence>
<evidence type="ECO:0000256" key="3">
    <source>
        <dbReference type="ARBA" id="ARBA00022448"/>
    </source>
</evidence>
<organism evidence="9 10">
    <name type="scientific">Candidatus Yonathbacteria bacterium RIFCSPLOWO2_01_FULL_47_33b</name>
    <dbReference type="NCBI Taxonomy" id="1802727"/>
    <lineage>
        <taxon>Bacteria</taxon>
        <taxon>Candidatus Yonathiibacteriota</taxon>
    </lineage>
</organism>
<feature type="transmembrane region" description="Helical" evidence="8">
    <location>
        <begin position="9"/>
        <end position="30"/>
    </location>
</feature>
<dbReference type="GO" id="GO:0016020">
    <property type="term" value="C:membrane"/>
    <property type="evidence" value="ECO:0007669"/>
    <property type="project" value="UniProtKB-SubCell"/>
</dbReference>
<name>A0A1G2SEQ5_9BACT</name>
<keyword evidence="6 8" id="KW-1133">Transmembrane helix</keyword>
<dbReference type="Pfam" id="PF01594">
    <property type="entry name" value="AI-2E_transport"/>
    <property type="match status" value="1"/>
</dbReference>
<dbReference type="Proteomes" id="UP000177987">
    <property type="component" value="Unassembled WGS sequence"/>
</dbReference>
<sequence length="354" mass="38251">MPNREKDTIISITAGTIVKGIAILVGFWALYLLRDLVLVILTAVVLASSIEPAVKFLGKYRVHRIPAVLGVYVTLTGLFVGLFYAFVPPLLGEVYDFANRLPGVAREVTPDIFMGNDGIMKKGELLLTQFSAGAPASELLVTMSNIMRSSQGFATTAGSVFGGLFSFVLIVVLSFYFAMQERGIENFLKIVIPFGKEDYAINLWERSKEKIGKWMQGQLLLGVLIFILVYLGLTIFGIPYALLLALLAGILEIIPVFGPIIAAIPAVALAFSSGGTSLALIITGFYLLVQQFESHLIYPLVVRKIVGVPPILVILALIVGAELAGFLGILISVPVIAAIMELVDDIEKKKHLAA</sequence>
<feature type="transmembrane region" description="Helical" evidence="8">
    <location>
        <begin position="36"/>
        <end position="54"/>
    </location>
</feature>
<gene>
    <name evidence="9" type="ORF">A2937_00045</name>
</gene>
<evidence type="ECO:0000313" key="9">
    <source>
        <dbReference type="EMBL" id="OHA83486.1"/>
    </source>
</evidence>
<dbReference type="STRING" id="1802727.A2937_00045"/>
<evidence type="ECO:0008006" key="11">
    <source>
        <dbReference type="Google" id="ProtNLM"/>
    </source>
</evidence>
<dbReference type="PANTHER" id="PTHR21716:SF53">
    <property type="entry name" value="PERMEASE PERM-RELATED"/>
    <property type="match status" value="1"/>
</dbReference>
<dbReference type="EMBL" id="MHUW01000016">
    <property type="protein sequence ID" value="OHA83486.1"/>
    <property type="molecule type" value="Genomic_DNA"/>
</dbReference>
<evidence type="ECO:0000256" key="1">
    <source>
        <dbReference type="ARBA" id="ARBA00004651"/>
    </source>
</evidence>
<feature type="transmembrane region" description="Helical" evidence="8">
    <location>
        <begin position="256"/>
        <end position="289"/>
    </location>
</feature>
<feature type="transmembrane region" description="Helical" evidence="8">
    <location>
        <begin position="219"/>
        <end position="250"/>
    </location>
</feature>
<evidence type="ECO:0000256" key="2">
    <source>
        <dbReference type="ARBA" id="ARBA00009773"/>
    </source>
</evidence>
<dbReference type="PANTHER" id="PTHR21716">
    <property type="entry name" value="TRANSMEMBRANE PROTEIN"/>
    <property type="match status" value="1"/>
</dbReference>
<keyword evidence="5 8" id="KW-0812">Transmembrane</keyword>
<protein>
    <recommendedName>
        <fullName evidence="11">AI-2E family transporter</fullName>
    </recommendedName>
</protein>
<comment type="subcellular location">
    <subcellularLocation>
        <location evidence="1">Cell membrane</location>
        <topology evidence="1">Multi-pass membrane protein</topology>
    </subcellularLocation>
</comment>
<comment type="similarity">
    <text evidence="2">Belongs to the autoinducer-2 exporter (AI-2E) (TC 2.A.86) family.</text>
</comment>
<evidence type="ECO:0000313" key="10">
    <source>
        <dbReference type="Proteomes" id="UP000177987"/>
    </source>
</evidence>
<dbReference type="GO" id="GO:0055085">
    <property type="term" value="P:transmembrane transport"/>
    <property type="evidence" value="ECO:0007669"/>
    <property type="project" value="TreeGrafter"/>
</dbReference>
<keyword evidence="4" id="KW-1003">Cell membrane</keyword>
<feature type="transmembrane region" description="Helical" evidence="8">
    <location>
        <begin position="66"/>
        <end position="87"/>
    </location>
</feature>
<proteinExistence type="inferred from homology"/>
<feature type="transmembrane region" description="Helical" evidence="8">
    <location>
        <begin position="153"/>
        <end position="179"/>
    </location>
</feature>
<evidence type="ECO:0000256" key="7">
    <source>
        <dbReference type="ARBA" id="ARBA00023136"/>
    </source>
</evidence>
<reference evidence="9 10" key="1">
    <citation type="journal article" date="2016" name="Nat. Commun.">
        <title>Thousands of microbial genomes shed light on interconnected biogeochemical processes in an aquifer system.</title>
        <authorList>
            <person name="Anantharaman K."/>
            <person name="Brown C.T."/>
            <person name="Hug L.A."/>
            <person name="Sharon I."/>
            <person name="Castelle C.J."/>
            <person name="Probst A.J."/>
            <person name="Thomas B.C."/>
            <person name="Singh A."/>
            <person name="Wilkins M.J."/>
            <person name="Karaoz U."/>
            <person name="Brodie E.L."/>
            <person name="Williams K.H."/>
            <person name="Hubbard S.S."/>
            <person name="Banfield J.F."/>
        </authorList>
    </citation>
    <scope>NUCLEOTIDE SEQUENCE [LARGE SCALE GENOMIC DNA]</scope>
</reference>
<dbReference type="InterPro" id="IPR002549">
    <property type="entry name" value="AI-2E-like"/>
</dbReference>
<evidence type="ECO:0000256" key="6">
    <source>
        <dbReference type="ARBA" id="ARBA00022989"/>
    </source>
</evidence>